<proteinExistence type="predicted"/>
<keyword evidence="2" id="KW-1185">Reference proteome</keyword>
<dbReference type="GeneID" id="27699373"/>
<name>A0A0D2HH65_CLAB1</name>
<evidence type="ECO:0000313" key="2">
    <source>
        <dbReference type="Proteomes" id="UP000053789"/>
    </source>
</evidence>
<organism evidence="1 2">
    <name type="scientific">Cladophialophora bantiana (strain ATCC 10958 / CBS 173.52 / CDC B-1940 / NIH 8579)</name>
    <name type="common">Xylohypha bantiana</name>
    <dbReference type="NCBI Taxonomy" id="1442370"/>
    <lineage>
        <taxon>Eukaryota</taxon>
        <taxon>Fungi</taxon>
        <taxon>Dikarya</taxon>
        <taxon>Ascomycota</taxon>
        <taxon>Pezizomycotina</taxon>
        <taxon>Eurotiomycetes</taxon>
        <taxon>Chaetothyriomycetidae</taxon>
        <taxon>Chaetothyriales</taxon>
        <taxon>Herpotrichiellaceae</taxon>
        <taxon>Cladophialophora</taxon>
    </lineage>
</organism>
<dbReference type="RefSeq" id="XP_016619267.1">
    <property type="nucleotide sequence ID" value="XM_016764185.1"/>
</dbReference>
<sequence length="207" mass="23904">MDGRLQIQQLSTTPHPVAARMGELNVARRLDNCFLQHGTHQPERFGFTFLHEFALHKDDPADNEERAAHEELIRLISAPEVWKTVRSFDDRAITAYELVQQEGNKEAAQILNPTIIHELSGETVVSLERPLHQFIHEETGKYIRKPNFRHPQISILMEMQCPELWVPIPHMYGEFAIDMHGNKLLVTMYETIPGRNQPRRTEKVLGA</sequence>
<protein>
    <submittedName>
        <fullName evidence="1">Uncharacterized protein</fullName>
    </submittedName>
</protein>
<dbReference type="Proteomes" id="UP000053789">
    <property type="component" value="Unassembled WGS sequence"/>
</dbReference>
<dbReference type="VEuPathDB" id="FungiDB:Z519_06445"/>
<dbReference type="AlphaFoldDB" id="A0A0D2HH65"/>
<dbReference type="OrthoDB" id="2890956at2759"/>
<reference evidence="1" key="1">
    <citation type="submission" date="2015-01" db="EMBL/GenBank/DDBJ databases">
        <title>The Genome Sequence of Cladophialophora bantiana CBS 173.52.</title>
        <authorList>
            <consortium name="The Broad Institute Genomics Platform"/>
            <person name="Cuomo C."/>
            <person name="de Hoog S."/>
            <person name="Gorbushina A."/>
            <person name="Stielow B."/>
            <person name="Teixiera M."/>
            <person name="Abouelleil A."/>
            <person name="Chapman S.B."/>
            <person name="Priest M."/>
            <person name="Young S.K."/>
            <person name="Wortman J."/>
            <person name="Nusbaum C."/>
            <person name="Birren B."/>
        </authorList>
    </citation>
    <scope>NUCLEOTIDE SEQUENCE [LARGE SCALE GENOMIC DNA]</scope>
    <source>
        <strain evidence="1">CBS 173.52</strain>
    </source>
</reference>
<dbReference type="EMBL" id="KN846988">
    <property type="protein sequence ID" value="KIW92598.1"/>
    <property type="molecule type" value="Genomic_DNA"/>
</dbReference>
<evidence type="ECO:0000313" key="1">
    <source>
        <dbReference type="EMBL" id="KIW92598.1"/>
    </source>
</evidence>
<dbReference type="HOGENOM" id="CLU_1326235_0_0_1"/>
<accession>A0A0D2HH65</accession>
<gene>
    <name evidence="1" type="ORF">Z519_06445</name>
</gene>